<accession>A0A290Z3E0</accession>
<dbReference type="InterPro" id="IPR025680">
    <property type="entry name" value="DddI"/>
</dbReference>
<gene>
    <name evidence="1" type="ORF">CNX65_09485</name>
</gene>
<organism evidence="1 2">
    <name type="scientific">Actinosynnema pretiosum</name>
    <dbReference type="NCBI Taxonomy" id="42197"/>
    <lineage>
        <taxon>Bacteria</taxon>
        <taxon>Bacillati</taxon>
        <taxon>Actinomycetota</taxon>
        <taxon>Actinomycetes</taxon>
        <taxon>Pseudonocardiales</taxon>
        <taxon>Pseudonocardiaceae</taxon>
        <taxon>Actinosynnema</taxon>
    </lineage>
</organism>
<dbReference type="KEGG" id="apre:CNX65_09485"/>
<evidence type="ECO:0000313" key="2">
    <source>
        <dbReference type="Proteomes" id="UP000218505"/>
    </source>
</evidence>
<evidence type="ECO:0000313" key="1">
    <source>
        <dbReference type="EMBL" id="ATE53495.1"/>
    </source>
</evidence>
<dbReference type="Pfam" id="PF14430">
    <property type="entry name" value="Imm1"/>
    <property type="match status" value="1"/>
</dbReference>
<name>A0A290Z3E0_9PSEU</name>
<reference evidence="1" key="1">
    <citation type="submission" date="2017-09" db="EMBL/GenBank/DDBJ databases">
        <title>Complete Genome Sequence of ansamitocin-producing Bacterium Actinosynnema pretiosum X47.</title>
        <authorList>
            <person name="Cao G."/>
            <person name="Zong G."/>
            <person name="Zhong C."/>
            <person name="Fu J."/>
        </authorList>
    </citation>
    <scope>NUCLEOTIDE SEQUENCE [LARGE SCALE GENOMIC DNA]</scope>
    <source>
        <strain evidence="1">X47</strain>
    </source>
</reference>
<proteinExistence type="predicted"/>
<dbReference type="Proteomes" id="UP000218505">
    <property type="component" value="Chromosome"/>
</dbReference>
<dbReference type="AlphaFoldDB" id="A0A290Z3E0"/>
<keyword evidence="2" id="KW-1185">Reference proteome</keyword>
<dbReference type="EMBL" id="CP023445">
    <property type="protein sequence ID" value="ATE53495.1"/>
    <property type="molecule type" value="Genomic_DNA"/>
</dbReference>
<sequence>MHRRGAALVDLTAWYDQEQADGETLSTPGDLDRVLDVLTGREGRFLAALSIAGEPAGPSLEVGVNSAEQLGSLNYAKGWEENWFSTNSPGSPQPHEEHILYYYMMSDTEYPADCEIPLDVVRRAAHEFMRTGGERPSEPQWRALPDWMA</sequence>
<protein>
    <submittedName>
        <fullName evidence="1">Uncharacterized protein</fullName>
    </submittedName>
</protein>